<feature type="non-terminal residue" evidence="2">
    <location>
        <position position="1"/>
    </location>
</feature>
<keyword evidence="1" id="KW-0472">Membrane</keyword>
<proteinExistence type="predicted"/>
<keyword evidence="1" id="KW-1133">Transmembrane helix</keyword>
<dbReference type="EMBL" id="CAJVCH010099294">
    <property type="protein sequence ID" value="CAG7723453.1"/>
    <property type="molecule type" value="Genomic_DNA"/>
</dbReference>
<protein>
    <submittedName>
        <fullName evidence="2">Uncharacterized protein</fullName>
    </submittedName>
</protein>
<evidence type="ECO:0000313" key="3">
    <source>
        <dbReference type="Proteomes" id="UP000708208"/>
    </source>
</evidence>
<keyword evidence="3" id="KW-1185">Reference proteome</keyword>
<accession>A0A8J2NYB3</accession>
<feature type="transmembrane region" description="Helical" evidence="1">
    <location>
        <begin position="13"/>
        <end position="41"/>
    </location>
</feature>
<evidence type="ECO:0000256" key="1">
    <source>
        <dbReference type="SAM" id="Phobius"/>
    </source>
</evidence>
<evidence type="ECO:0000313" key="2">
    <source>
        <dbReference type="EMBL" id="CAG7723453.1"/>
    </source>
</evidence>
<feature type="transmembrane region" description="Helical" evidence="1">
    <location>
        <begin position="53"/>
        <end position="79"/>
    </location>
</feature>
<keyword evidence="1" id="KW-0812">Transmembrane</keyword>
<feature type="transmembrane region" description="Helical" evidence="1">
    <location>
        <begin position="91"/>
        <end position="113"/>
    </location>
</feature>
<comment type="caution">
    <text evidence="2">The sequence shown here is derived from an EMBL/GenBank/DDBJ whole genome shotgun (WGS) entry which is preliminary data.</text>
</comment>
<sequence length="118" mass="12699">SNLDDVVDKPLRILIGCSAATIAAGGLQILSSIFLCIGAAGKNEFQSRALSGTYGFVNILGFLTIVISIVCLLCINKVWNVKTVNNIEEFAHYWLSAMIADGTLLLYGIYASLSLMRP</sequence>
<reference evidence="2" key="1">
    <citation type="submission" date="2021-06" db="EMBL/GenBank/DDBJ databases">
        <authorList>
            <person name="Hodson N. C."/>
            <person name="Mongue J. A."/>
            <person name="Jaron S. K."/>
        </authorList>
    </citation>
    <scope>NUCLEOTIDE SEQUENCE</scope>
</reference>
<name>A0A8J2NYB3_9HEXA</name>
<organism evidence="2 3">
    <name type="scientific">Allacma fusca</name>
    <dbReference type="NCBI Taxonomy" id="39272"/>
    <lineage>
        <taxon>Eukaryota</taxon>
        <taxon>Metazoa</taxon>
        <taxon>Ecdysozoa</taxon>
        <taxon>Arthropoda</taxon>
        <taxon>Hexapoda</taxon>
        <taxon>Collembola</taxon>
        <taxon>Symphypleona</taxon>
        <taxon>Sminthuridae</taxon>
        <taxon>Allacma</taxon>
    </lineage>
</organism>
<gene>
    <name evidence="2" type="ORF">AFUS01_LOCUS12541</name>
</gene>
<dbReference type="AlphaFoldDB" id="A0A8J2NYB3"/>
<dbReference type="Proteomes" id="UP000708208">
    <property type="component" value="Unassembled WGS sequence"/>
</dbReference>